<keyword evidence="5" id="KW-1185">Reference proteome</keyword>
<name>A0ABD5RD55_9EURY</name>
<dbReference type="RefSeq" id="WP_227229962.1">
    <property type="nucleotide sequence ID" value="NZ_JAJCVJ010000002.1"/>
</dbReference>
<evidence type="ECO:0000259" key="3">
    <source>
        <dbReference type="Pfam" id="PF13462"/>
    </source>
</evidence>
<comment type="similarity">
    <text evidence="1">Belongs to the glutaredoxin family.</text>
</comment>
<dbReference type="Gene3D" id="3.40.30.10">
    <property type="entry name" value="Glutaredoxin"/>
    <property type="match status" value="1"/>
</dbReference>
<dbReference type="EMBL" id="JBHSKX010000002">
    <property type="protein sequence ID" value="MFC5367716.1"/>
    <property type="molecule type" value="Genomic_DNA"/>
</dbReference>
<evidence type="ECO:0000313" key="4">
    <source>
        <dbReference type="EMBL" id="MFC5367716.1"/>
    </source>
</evidence>
<evidence type="ECO:0000313" key="5">
    <source>
        <dbReference type="Proteomes" id="UP001596201"/>
    </source>
</evidence>
<dbReference type="Proteomes" id="UP001596201">
    <property type="component" value="Unassembled WGS sequence"/>
</dbReference>
<keyword evidence="2" id="KW-0813">Transport</keyword>
<proteinExistence type="inferred from homology"/>
<dbReference type="Pfam" id="PF13462">
    <property type="entry name" value="Thioredoxin_4"/>
    <property type="match status" value="1"/>
</dbReference>
<accession>A0ABD5RD55</accession>
<protein>
    <submittedName>
        <fullName evidence="4">DsbA family protein</fullName>
    </submittedName>
</protein>
<sequence>MKGTRRAYLSAVAAGAATALAGCLGGGSNANTGDCDIGNPEQVSEQENPALGNPDSSVTIQVFEDFSCPHCATYNNEIFPDVRADFVDTGDVLYQHHDLPLPVNERWSWKVPSAARAVYAATDAETFFEYTKAVFAEQGNYSMDVLDSAADDVGAPGCDARSAAINDTYRPVLEADRQRAIDMAGNQQIGTPAVFVNGSYLGSYQYADIESAIQQARG</sequence>
<keyword evidence="2" id="KW-0249">Electron transport</keyword>
<gene>
    <name evidence="4" type="ORF">ACFPJ5_12305</name>
</gene>
<dbReference type="SUPFAM" id="SSF52833">
    <property type="entry name" value="Thioredoxin-like"/>
    <property type="match status" value="1"/>
</dbReference>
<dbReference type="PROSITE" id="PS51257">
    <property type="entry name" value="PROKAR_LIPOPROTEIN"/>
    <property type="match status" value="1"/>
</dbReference>
<feature type="domain" description="Thioredoxin-like fold" evidence="3">
    <location>
        <begin position="46"/>
        <end position="214"/>
    </location>
</feature>
<dbReference type="InterPro" id="IPR036249">
    <property type="entry name" value="Thioredoxin-like_sf"/>
</dbReference>
<dbReference type="AlphaFoldDB" id="A0ABD5RD55"/>
<dbReference type="PROSITE" id="PS51318">
    <property type="entry name" value="TAT"/>
    <property type="match status" value="1"/>
</dbReference>
<reference evidence="4 5" key="1">
    <citation type="journal article" date="2019" name="Int. J. Syst. Evol. Microbiol.">
        <title>The Global Catalogue of Microorganisms (GCM) 10K type strain sequencing project: providing services to taxonomists for standard genome sequencing and annotation.</title>
        <authorList>
            <consortium name="The Broad Institute Genomics Platform"/>
            <consortium name="The Broad Institute Genome Sequencing Center for Infectious Disease"/>
            <person name="Wu L."/>
            <person name="Ma J."/>
        </authorList>
    </citation>
    <scope>NUCLEOTIDE SEQUENCE [LARGE SCALE GENOMIC DNA]</scope>
    <source>
        <strain evidence="4 5">CGMCC 1.12237</strain>
    </source>
</reference>
<evidence type="ECO:0000256" key="2">
    <source>
        <dbReference type="ARBA" id="ARBA00022982"/>
    </source>
</evidence>
<comment type="caution">
    <text evidence="4">The sequence shown here is derived from an EMBL/GenBank/DDBJ whole genome shotgun (WGS) entry which is preliminary data.</text>
</comment>
<organism evidence="4 5">
    <name type="scientific">Salinirubrum litoreum</name>
    <dbReference type="NCBI Taxonomy" id="1126234"/>
    <lineage>
        <taxon>Archaea</taxon>
        <taxon>Methanobacteriati</taxon>
        <taxon>Methanobacteriota</taxon>
        <taxon>Stenosarchaea group</taxon>
        <taxon>Halobacteria</taxon>
        <taxon>Halobacteriales</taxon>
        <taxon>Haloferacaceae</taxon>
        <taxon>Salinirubrum</taxon>
    </lineage>
</organism>
<evidence type="ECO:0000256" key="1">
    <source>
        <dbReference type="ARBA" id="ARBA00007787"/>
    </source>
</evidence>
<dbReference type="InterPro" id="IPR006311">
    <property type="entry name" value="TAT_signal"/>
</dbReference>
<dbReference type="InterPro" id="IPR012336">
    <property type="entry name" value="Thioredoxin-like_fold"/>
</dbReference>